<evidence type="ECO:0000256" key="10">
    <source>
        <dbReference type="SAM" id="MobiDB-lite"/>
    </source>
</evidence>
<feature type="compositionally biased region" description="Basic and acidic residues" evidence="10">
    <location>
        <begin position="416"/>
        <end position="430"/>
    </location>
</feature>
<feature type="compositionally biased region" description="Basic and acidic residues" evidence="10">
    <location>
        <begin position="487"/>
        <end position="498"/>
    </location>
</feature>
<evidence type="ECO:0000256" key="8">
    <source>
        <dbReference type="ARBA" id="ARBA00037992"/>
    </source>
</evidence>
<keyword evidence="2" id="KW-0507">mRNA processing</keyword>
<reference evidence="11" key="1">
    <citation type="submission" date="2021-02" db="EMBL/GenBank/DDBJ databases">
        <authorList>
            <person name="Bekaert M."/>
        </authorList>
    </citation>
    <scope>NUCLEOTIDE SEQUENCE</scope>
    <source>
        <strain evidence="11">IoA-00</strain>
    </source>
</reference>
<organism evidence="11 12">
    <name type="scientific">Lepeophtheirus salmonis</name>
    <name type="common">Salmon louse</name>
    <name type="synonym">Caligus salmonis</name>
    <dbReference type="NCBI Taxonomy" id="72036"/>
    <lineage>
        <taxon>Eukaryota</taxon>
        <taxon>Metazoa</taxon>
        <taxon>Ecdysozoa</taxon>
        <taxon>Arthropoda</taxon>
        <taxon>Crustacea</taxon>
        <taxon>Multicrustacea</taxon>
        <taxon>Hexanauplia</taxon>
        <taxon>Copepoda</taxon>
        <taxon>Siphonostomatoida</taxon>
        <taxon>Caligidae</taxon>
        <taxon>Lepeophtheirus</taxon>
    </lineage>
</organism>
<keyword evidence="4" id="KW-0805">Transcription regulation</keyword>
<evidence type="ECO:0000256" key="1">
    <source>
        <dbReference type="ARBA" id="ARBA00022448"/>
    </source>
</evidence>
<dbReference type="PROSITE" id="PS51319">
    <property type="entry name" value="TFIIS_N"/>
    <property type="match status" value="1"/>
</dbReference>
<evidence type="ECO:0000256" key="9">
    <source>
        <dbReference type="PROSITE-ProRule" id="PRU00649"/>
    </source>
</evidence>
<keyword evidence="7 9" id="KW-0539">Nucleus</keyword>
<dbReference type="InterPro" id="IPR035441">
    <property type="entry name" value="TFIIS/LEDGF_dom_sf"/>
</dbReference>
<name>A0A7R8CYP2_LEPSM</name>
<proteinExistence type="inferred from homology"/>
<dbReference type="GO" id="GO:0006397">
    <property type="term" value="P:mRNA processing"/>
    <property type="evidence" value="ECO:0007669"/>
    <property type="project" value="UniProtKB-KW"/>
</dbReference>
<keyword evidence="3" id="KW-0509">mRNA transport</keyword>
<dbReference type="GO" id="GO:0008380">
    <property type="term" value="P:RNA splicing"/>
    <property type="evidence" value="ECO:0007669"/>
    <property type="project" value="UniProtKB-KW"/>
</dbReference>
<evidence type="ECO:0000256" key="4">
    <source>
        <dbReference type="ARBA" id="ARBA00023015"/>
    </source>
</evidence>
<comment type="similarity">
    <text evidence="8">Belongs to the IWS1 family.</text>
</comment>
<feature type="compositionally biased region" description="Basic and acidic residues" evidence="10">
    <location>
        <begin position="507"/>
        <end position="520"/>
    </location>
</feature>
<evidence type="ECO:0000256" key="2">
    <source>
        <dbReference type="ARBA" id="ARBA00022664"/>
    </source>
</evidence>
<dbReference type="GO" id="GO:0005634">
    <property type="term" value="C:nucleus"/>
    <property type="evidence" value="ECO:0007669"/>
    <property type="project" value="UniProtKB-SubCell"/>
</dbReference>
<feature type="region of interest" description="Disordered" evidence="10">
    <location>
        <begin position="1"/>
        <end position="266"/>
    </location>
</feature>
<keyword evidence="1" id="KW-0813">Transport</keyword>
<evidence type="ECO:0000256" key="5">
    <source>
        <dbReference type="ARBA" id="ARBA00023163"/>
    </source>
</evidence>
<dbReference type="InterPro" id="IPR017923">
    <property type="entry name" value="TFIIS_N"/>
</dbReference>
<dbReference type="Proteomes" id="UP000675881">
    <property type="component" value="Chromosome 6"/>
</dbReference>
<feature type="region of interest" description="Disordered" evidence="10">
    <location>
        <begin position="416"/>
        <end position="452"/>
    </location>
</feature>
<evidence type="ECO:0000313" key="11">
    <source>
        <dbReference type="EMBL" id="CAF2969900.1"/>
    </source>
</evidence>
<dbReference type="GO" id="GO:0016973">
    <property type="term" value="P:poly(A)+ mRNA export from nucleus"/>
    <property type="evidence" value="ECO:0007669"/>
    <property type="project" value="TreeGrafter"/>
</dbReference>
<evidence type="ECO:0000256" key="7">
    <source>
        <dbReference type="ARBA" id="ARBA00023242"/>
    </source>
</evidence>
<sequence>MEDFGVSGAVDPDAPTQIPMDRNETFVDSDAPTQIPLRVEGSSSPPASPHSGSRSRSVSRSPNASRSGSASKSVSPSRRSGSRSRSISRSRTRSRSRSRSLTRSRSRSKSGSRSRSVSRSRSRSRSRAKSGSRERSTSRGRSRTRSKSPTEVTKSRKRIRSRSGSSGSGSPQSRASRSSSRSRSRSKEGSPPPHDSKKRDSRSRSKSPPLANDTNTERANDGDSSDEGVTAGNSDDHHHQSGMSDFDQMMEKKRAEKRNKRRKKDIDLINDNDDAIARLIADMRMAARDDRELNIQRLPATKKTAMLPLVMTQLNKADLQMAFIEANVLSVLTDWLAPMPDKSLPSLKIRKSILRLLYSVTIEDQSRLKESGIGKAVMYLYKHPKEIRENKELAGRIISNWARPIFNLSTDHRNVSREERIARDVEEGAAPRRKQNTQEQEQEGLRPGDEGWCYRARVPKTTSSNYINRPEWQSNVDISGSSRKQTSRLDKHMRAVQERKRKSKQKRAVEISIEGRKMGL</sequence>
<dbReference type="Gene3D" id="1.20.930.10">
    <property type="entry name" value="Conserved domain common to transcription factors TFIIS, elongin A, CRSP70"/>
    <property type="match status" value="1"/>
</dbReference>
<keyword evidence="12" id="KW-1185">Reference proteome</keyword>
<protein>
    <submittedName>
        <fullName evidence="11">SPN1</fullName>
    </submittedName>
</protein>
<dbReference type="AlphaFoldDB" id="A0A7R8CYP2"/>
<dbReference type="FunFam" id="1.20.930.10:FF:000001">
    <property type="entry name" value="IWS1, SUPT6H interacting protein"/>
    <property type="match status" value="1"/>
</dbReference>
<gene>
    <name evidence="11" type="ORF">LSAA_11187</name>
</gene>
<feature type="region of interest" description="Disordered" evidence="10">
    <location>
        <begin position="476"/>
        <end position="520"/>
    </location>
</feature>
<evidence type="ECO:0000313" key="12">
    <source>
        <dbReference type="Proteomes" id="UP000675881"/>
    </source>
</evidence>
<feature type="compositionally biased region" description="Low complexity" evidence="10">
    <location>
        <begin position="42"/>
        <end position="79"/>
    </location>
</feature>
<feature type="compositionally biased region" description="Basic residues" evidence="10">
    <location>
        <begin position="80"/>
        <end position="130"/>
    </location>
</feature>
<evidence type="ECO:0000256" key="6">
    <source>
        <dbReference type="ARBA" id="ARBA00023187"/>
    </source>
</evidence>
<feature type="compositionally biased region" description="Low complexity" evidence="10">
    <location>
        <begin position="162"/>
        <end position="181"/>
    </location>
</feature>
<dbReference type="PANTHER" id="PTHR46010">
    <property type="entry name" value="PROTEIN IWS1 HOMOLOG"/>
    <property type="match status" value="1"/>
</dbReference>
<keyword evidence="5" id="KW-0804">Transcription</keyword>
<accession>A0A7R8CYP2</accession>
<dbReference type="OrthoDB" id="21124at2759"/>
<dbReference type="PANTHER" id="PTHR46010:SF1">
    <property type="entry name" value="PROTEIN IWS1 HOMOLOG"/>
    <property type="match status" value="1"/>
</dbReference>
<keyword evidence="6" id="KW-0508">mRNA splicing</keyword>
<evidence type="ECO:0000256" key="3">
    <source>
        <dbReference type="ARBA" id="ARBA00022816"/>
    </source>
</evidence>
<dbReference type="EMBL" id="HG994585">
    <property type="protein sequence ID" value="CAF2969900.1"/>
    <property type="molecule type" value="Genomic_DNA"/>
</dbReference>
<dbReference type="InterPro" id="IPR051037">
    <property type="entry name" value="RNAPII_TF_IWS1"/>
</dbReference>
<comment type="subcellular location">
    <subcellularLocation>
        <location evidence="9">Nucleus</location>
    </subcellularLocation>
</comment>
<dbReference type="Pfam" id="PF08711">
    <property type="entry name" value="Med26"/>
    <property type="match status" value="1"/>
</dbReference>